<reference evidence="2" key="1">
    <citation type="journal article" date="2019" name="Int. J. Syst. Evol. Microbiol.">
        <title>The Global Catalogue of Microorganisms (GCM) 10K type strain sequencing project: providing services to taxonomists for standard genome sequencing and annotation.</title>
        <authorList>
            <consortium name="The Broad Institute Genomics Platform"/>
            <consortium name="The Broad Institute Genome Sequencing Center for Infectious Disease"/>
            <person name="Wu L."/>
            <person name="Ma J."/>
        </authorList>
    </citation>
    <scope>NUCLEOTIDE SEQUENCE [LARGE SCALE GENOMIC DNA]</scope>
    <source>
        <strain evidence="2">JCM 31290</strain>
    </source>
</reference>
<evidence type="ECO:0000313" key="1">
    <source>
        <dbReference type="EMBL" id="GAA4320706.1"/>
    </source>
</evidence>
<accession>A0ABP8GB91</accession>
<comment type="caution">
    <text evidence="1">The sequence shown here is derived from an EMBL/GenBank/DDBJ whole genome shotgun (WGS) entry which is preliminary data.</text>
</comment>
<protein>
    <submittedName>
        <fullName evidence="1">Gamma-glutamyl-gamma-aminobutyrate hydrolase family protein</fullName>
    </submittedName>
</protein>
<organism evidence="1 2">
    <name type="scientific">Streptomyces venetus</name>
    <dbReference type="NCBI Taxonomy" id="1701086"/>
    <lineage>
        <taxon>Bacteria</taxon>
        <taxon>Bacillati</taxon>
        <taxon>Actinomycetota</taxon>
        <taxon>Actinomycetes</taxon>
        <taxon>Kitasatosporales</taxon>
        <taxon>Streptomycetaceae</taxon>
        <taxon>Streptomyces</taxon>
    </lineage>
</organism>
<keyword evidence="1" id="KW-0378">Hydrolase</keyword>
<dbReference type="GO" id="GO:0016787">
    <property type="term" value="F:hydrolase activity"/>
    <property type="evidence" value="ECO:0007669"/>
    <property type="project" value="UniProtKB-KW"/>
</dbReference>
<proteinExistence type="predicted"/>
<dbReference type="Proteomes" id="UP001501115">
    <property type="component" value="Unassembled WGS sequence"/>
</dbReference>
<dbReference type="InterPro" id="IPR029062">
    <property type="entry name" value="Class_I_gatase-like"/>
</dbReference>
<sequence length="247" mass="26062">MKPRLGITARFRSGLESHSIHRGYVEHVARSGGIPLVVPCVDEALCEPYLASLDGLLLTGGEDIDPDHCTGTTRQPGYTYQPARDVFEFRLAHAALAAGLPVLGICRGCQVLYAATGNPLISHIPDVNGGRVAHRTSLTETSLHDVTLAEGSTVARAYGRPTVTVTSYHHQGLGPAAAHSPWRVTARSDDDLPEAIEHVGAGWAVGVLWHPELPTGPDVPDPLISLFVAVAAEHAAAGEPSYALGGR</sequence>
<dbReference type="Pfam" id="PF07722">
    <property type="entry name" value="Peptidase_C26"/>
    <property type="match status" value="1"/>
</dbReference>
<dbReference type="InterPro" id="IPR044668">
    <property type="entry name" value="PuuD-like"/>
</dbReference>
<dbReference type="PROSITE" id="PS51273">
    <property type="entry name" value="GATASE_TYPE_1"/>
    <property type="match status" value="1"/>
</dbReference>
<dbReference type="InterPro" id="IPR011697">
    <property type="entry name" value="Peptidase_C26"/>
</dbReference>
<evidence type="ECO:0000313" key="2">
    <source>
        <dbReference type="Proteomes" id="UP001501115"/>
    </source>
</evidence>
<name>A0ABP8GB91_9ACTN</name>
<dbReference type="PANTHER" id="PTHR43235:SF1">
    <property type="entry name" value="GLUTAMINE AMIDOTRANSFERASE PB2B2.05-RELATED"/>
    <property type="match status" value="1"/>
</dbReference>
<gene>
    <name evidence="1" type="ORF">GCM10023086_45140</name>
</gene>
<dbReference type="PANTHER" id="PTHR43235">
    <property type="entry name" value="GLUTAMINE AMIDOTRANSFERASE PB2B2.05-RELATED"/>
    <property type="match status" value="1"/>
</dbReference>
<dbReference type="EMBL" id="BAABET010000006">
    <property type="protein sequence ID" value="GAA4320706.1"/>
    <property type="molecule type" value="Genomic_DNA"/>
</dbReference>
<dbReference type="Gene3D" id="3.40.50.880">
    <property type="match status" value="1"/>
</dbReference>
<dbReference type="SUPFAM" id="SSF52317">
    <property type="entry name" value="Class I glutamine amidotransferase-like"/>
    <property type="match status" value="1"/>
</dbReference>
<keyword evidence="2" id="KW-1185">Reference proteome</keyword>